<protein>
    <submittedName>
        <fullName evidence="2">DUF6314 family protein</fullName>
    </submittedName>
</protein>
<evidence type="ECO:0000313" key="3">
    <source>
        <dbReference type="Proteomes" id="UP001629246"/>
    </source>
</evidence>
<sequence length="190" mass="21400">MNSVDDIFRFFLGRWSLQRSVCDSDARPTGEAIGMAEFVESPCVPSPSKTAEVGPRRQLQRGSMRLLRYRESGQMTLFAAAKAVSFSRAFDYFIGIEENADEAESEFSKEKSVPCVQVFFADGPQSGELYQTYFFDASAHTLRPDSTHLCLADRYNSEYRLTSGQQFDLDTVIAGPQKDYVLHTSFIRLA</sequence>
<organism evidence="2 3">
    <name type="scientific">Herbaspirillum lusitanum</name>
    <dbReference type="NCBI Taxonomy" id="213312"/>
    <lineage>
        <taxon>Bacteria</taxon>
        <taxon>Pseudomonadati</taxon>
        <taxon>Pseudomonadota</taxon>
        <taxon>Betaproteobacteria</taxon>
        <taxon>Burkholderiales</taxon>
        <taxon>Oxalobacteraceae</taxon>
        <taxon>Herbaspirillum</taxon>
    </lineage>
</organism>
<comment type="caution">
    <text evidence="2">The sequence shown here is derived from an EMBL/GenBank/DDBJ whole genome shotgun (WGS) entry which is preliminary data.</text>
</comment>
<dbReference type="EMBL" id="JAQQFM010000005">
    <property type="protein sequence ID" value="MFL9925130.1"/>
    <property type="molecule type" value="Genomic_DNA"/>
</dbReference>
<proteinExistence type="predicted"/>
<evidence type="ECO:0000259" key="1">
    <source>
        <dbReference type="Pfam" id="PF19834"/>
    </source>
</evidence>
<gene>
    <name evidence="2" type="ORF">PQR62_12710</name>
</gene>
<keyword evidence="3" id="KW-1185">Reference proteome</keyword>
<reference evidence="2 3" key="1">
    <citation type="journal article" date="2024" name="Chem. Sci.">
        <title>Discovery of megapolipeptins by genome mining of a Burkholderiales bacteria collection.</title>
        <authorList>
            <person name="Paulo B.S."/>
            <person name="Recchia M.J.J."/>
            <person name="Lee S."/>
            <person name="Fergusson C.H."/>
            <person name="Romanowski S.B."/>
            <person name="Hernandez A."/>
            <person name="Krull N."/>
            <person name="Liu D.Y."/>
            <person name="Cavanagh H."/>
            <person name="Bos A."/>
            <person name="Gray C.A."/>
            <person name="Murphy B.T."/>
            <person name="Linington R.G."/>
            <person name="Eustaquio A.S."/>
        </authorList>
    </citation>
    <scope>NUCLEOTIDE SEQUENCE [LARGE SCALE GENOMIC DNA]</scope>
    <source>
        <strain evidence="2 3">RL21-008-BIB-A</strain>
    </source>
</reference>
<dbReference type="RefSeq" id="WP_408158315.1">
    <property type="nucleotide sequence ID" value="NZ_JAQQFM010000005.1"/>
</dbReference>
<evidence type="ECO:0000313" key="2">
    <source>
        <dbReference type="EMBL" id="MFL9925130.1"/>
    </source>
</evidence>
<dbReference type="InterPro" id="IPR045632">
    <property type="entry name" value="DUF6314"/>
</dbReference>
<dbReference type="Pfam" id="PF19834">
    <property type="entry name" value="DUF6314"/>
    <property type="match status" value="1"/>
</dbReference>
<feature type="domain" description="DUF6314" evidence="1">
    <location>
        <begin position="11"/>
        <end position="188"/>
    </location>
</feature>
<accession>A0ABW9AB73</accession>
<name>A0ABW9AB73_9BURK</name>
<dbReference type="Proteomes" id="UP001629246">
    <property type="component" value="Unassembled WGS sequence"/>
</dbReference>